<proteinExistence type="predicted"/>
<keyword evidence="2" id="KW-1185">Reference proteome</keyword>
<sequence>MPEPGELEERFAIVLYQDGAGGSGWAARPVPNPLSGGRGTSPRVCRGAFQRLTSQTLDSLQSPFSARTEFLGPSQPGLASL</sequence>
<reference evidence="2" key="2">
    <citation type="journal article" date="2013" name="Nat. Commun.">
        <title>Genome of the Chinese tree shrew.</title>
        <authorList>
            <person name="Fan Y."/>
            <person name="Huang Z.Y."/>
            <person name="Cao C.C."/>
            <person name="Chen C.S."/>
            <person name="Chen Y.X."/>
            <person name="Fan D.D."/>
            <person name="He J."/>
            <person name="Hou H.L."/>
            <person name="Hu L."/>
            <person name="Hu X.T."/>
            <person name="Jiang X.T."/>
            <person name="Lai R."/>
            <person name="Lang Y.S."/>
            <person name="Liang B."/>
            <person name="Liao S.G."/>
            <person name="Mu D."/>
            <person name="Ma Y.Y."/>
            <person name="Niu Y.Y."/>
            <person name="Sun X.Q."/>
            <person name="Xia J.Q."/>
            <person name="Xiao J."/>
            <person name="Xiong Z.Q."/>
            <person name="Xu L."/>
            <person name="Yang L."/>
            <person name="Zhang Y."/>
            <person name="Zhao W."/>
            <person name="Zhao X.D."/>
            <person name="Zheng Y.T."/>
            <person name="Zhou J.M."/>
            <person name="Zhu Y.B."/>
            <person name="Zhang G.J."/>
            <person name="Wang J."/>
            <person name="Yao Y.G."/>
        </authorList>
    </citation>
    <scope>NUCLEOTIDE SEQUENCE [LARGE SCALE GENOMIC DNA]</scope>
</reference>
<dbReference type="EMBL" id="KB321008">
    <property type="protein sequence ID" value="ELW48969.1"/>
    <property type="molecule type" value="Genomic_DNA"/>
</dbReference>
<dbReference type="AlphaFoldDB" id="L9JF76"/>
<dbReference type="Proteomes" id="UP000011518">
    <property type="component" value="Unassembled WGS sequence"/>
</dbReference>
<evidence type="ECO:0000313" key="1">
    <source>
        <dbReference type="EMBL" id="ELW48969.1"/>
    </source>
</evidence>
<organism evidence="1 2">
    <name type="scientific">Tupaia chinensis</name>
    <name type="common">Chinese tree shrew</name>
    <name type="synonym">Tupaia belangeri chinensis</name>
    <dbReference type="NCBI Taxonomy" id="246437"/>
    <lineage>
        <taxon>Eukaryota</taxon>
        <taxon>Metazoa</taxon>
        <taxon>Chordata</taxon>
        <taxon>Craniata</taxon>
        <taxon>Vertebrata</taxon>
        <taxon>Euteleostomi</taxon>
        <taxon>Mammalia</taxon>
        <taxon>Eutheria</taxon>
        <taxon>Euarchontoglires</taxon>
        <taxon>Scandentia</taxon>
        <taxon>Tupaiidae</taxon>
        <taxon>Tupaia</taxon>
    </lineage>
</organism>
<gene>
    <name evidence="1" type="ORF">TREES_T100017278</name>
</gene>
<evidence type="ECO:0000313" key="2">
    <source>
        <dbReference type="Proteomes" id="UP000011518"/>
    </source>
</evidence>
<name>L9JF76_TUPCH</name>
<reference evidence="2" key="1">
    <citation type="submission" date="2012-07" db="EMBL/GenBank/DDBJ databases">
        <title>Genome of the Chinese tree shrew, a rising model animal genetically related to primates.</title>
        <authorList>
            <person name="Zhang G."/>
            <person name="Fan Y."/>
            <person name="Yao Y."/>
            <person name="Huang Z."/>
        </authorList>
    </citation>
    <scope>NUCLEOTIDE SEQUENCE [LARGE SCALE GENOMIC DNA]</scope>
</reference>
<protein>
    <submittedName>
        <fullName evidence="1">Uncharacterized protein</fullName>
    </submittedName>
</protein>
<accession>L9JF76</accession>
<dbReference type="InParanoid" id="L9JF76"/>